<evidence type="ECO:0000256" key="3">
    <source>
        <dbReference type="ARBA" id="ARBA00022692"/>
    </source>
</evidence>
<feature type="transmembrane region" description="Helical" evidence="6">
    <location>
        <begin position="422"/>
        <end position="440"/>
    </location>
</feature>
<evidence type="ECO:0000256" key="6">
    <source>
        <dbReference type="SAM" id="Phobius"/>
    </source>
</evidence>
<dbReference type="GO" id="GO:0005886">
    <property type="term" value="C:plasma membrane"/>
    <property type="evidence" value="ECO:0007669"/>
    <property type="project" value="UniProtKB-SubCell"/>
</dbReference>
<reference evidence="7 8" key="1">
    <citation type="submission" date="2011-08" db="EMBL/GenBank/DDBJ databases">
        <title>The Genome Sequence of Eubacteriaceae bacterium ACC19a.</title>
        <authorList>
            <consortium name="The Broad Institute Genome Sequencing Platform"/>
            <person name="Earl A."/>
            <person name="Ward D."/>
            <person name="Feldgarden M."/>
            <person name="Gevers D."/>
            <person name="Sizova M."/>
            <person name="Hazen A."/>
            <person name="Epstein S."/>
            <person name="Young S.K."/>
            <person name="Zeng Q."/>
            <person name="Gargeya S."/>
            <person name="Fitzgerald M."/>
            <person name="Haas B."/>
            <person name="Abouelleil A."/>
            <person name="Alvarado L."/>
            <person name="Arachchi H.M."/>
            <person name="Berlin A."/>
            <person name="Brown A."/>
            <person name="Chapman S.B."/>
            <person name="Chen Z."/>
            <person name="Dunbar C."/>
            <person name="Freedman E."/>
            <person name="Gearin G."/>
            <person name="Gellesch M."/>
            <person name="Goldberg J."/>
            <person name="Griggs A."/>
            <person name="Gujja S."/>
            <person name="Heiman D."/>
            <person name="Howarth C."/>
            <person name="Larson L."/>
            <person name="Lui A."/>
            <person name="MacDonald P.J.P."/>
            <person name="Montmayeur A."/>
            <person name="Murphy C."/>
            <person name="Neiman D."/>
            <person name="Pearson M."/>
            <person name="Priest M."/>
            <person name="Roberts A."/>
            <person name="Saif S."/>
            <person name="Shea T."/>
            <person name="Shenoy N."/>
            <person name="Sisk P."/>
            <person name="Stolte C."/>
            <person name="Sykes S."/>
            <person name="Wortman J."/>
            <person name="Nusbaum C."/>
            <person name="Birren B."/>
        </authorList>
    </citation>
    <scope>NUCLEOTIDE SEQUENCE [LARGE SCALE GENOMIC DNA]</scope>
    <source>
        <strain evidence="7 8">ACC19a</strain>
    </source>
</reference>
<comment type="caution">
    <text evidence="7">The sequence shown here is derived from an EMBL/GenBank/DDBJ whole genome shotgun (WGS) entry which is preliminary data.</text>
</comment>
<feature type="transmembrane region" description="Helical" evidence="6">
    <location>
        <begin position="283"/>
        <end position="307"/>
    </location>
</feature>
<feature type="transmembrane region" description="Helical" evidence="6">
    <location>
        <begin position="47"/>
        <end position="66"/>
    </location>
</feature>
<dbReference type="PANTHER" id="PTHR30250:SF21">
    <property type="entry name" value="LIPID II FLIPPASE MURJ"/>
    <property type="match status" value="1"/>
</dbReference>
<feature type="transmembrane region" description="Helical" evidence="6">
    <location>
        <begin position="328"/>
        <end position="348"/>
    </location>
</feature>
<sequence length="528" mass="57593">MNSQTFLAGTMILAISNLFVKILGSVFRIPLGNLIGSDGIGYYQTAYPLYVFVLAISTSGMPTAISKMVAERTKLKKYKTAHKIFKISLLLLTCMGILSFLLFFFGANLLAKFLNDENSYYSIKALSLALLIVPAVNAFKGYFQGRSNMLPTSLSQISEQFVRVFFGLFLAYILIPNGKPIAAAGAAFGASLGAVIAFFVIIVIYIRQNSKIQKEINMCDEILEEDSISLLKEMMSIAVPIIIGSLVIPLMNTIDSKIIKDRLMSGGFSYQDANSLFGQYSGMAATIINLPQALTVSIAYSIVPAISESYVVKEIKKLRSNIVLGTRLSNLIAMPCFFGVMVLSTPIMKLLYPKEPDSAGSILFAMSFTIVLIALLQTFTAILQAIGKPMIPVINLFIASVFKIVITYFITPVPAINVKGAAIGTAVAYVIAMVLDYIWIKKLLGVNFKIKSSFAIPFLMSAIMGIFVKVSYVLFSMIIPGSKISTLLAVMIGGAVYIFELLFMGGISQKELMSTSIGRKIASRIYKN</sequence>
<keyword evidence="4 6" id="KW-1133">Transmembrane helix</keyword>
<dbReference type="Proteomes" id="UP000006437">
    <property type="component" value="Unassembled WGS sequence"/>
</dbReference>
<feature type="transmembrane region" description="Helical" evidence="6">
    <location>
        <begin position="390"/>
        <end position="410"/>
    </location>
</feature>
<evidence type="ECO:0000256" key="4">
    <source>
        <dbReference type="ARBA" id="ARBA00022989"/>
    </source>
</evidence>
<dbReference type="EMBL" id="AFZE01000001">
    <property type="protein sequence ID" value="EHL16873.1"/>
    <property type="molecule type" value="Genomic_DNA"/>
</dbReference>
<feature type="transmembrane region" description="Helical" evidence="6">
    <location>
        <begin position="181"/>
        <end position="206"/>
    </location>
</feature>
<dbReference type="InterPro" id="IPR050833">
    <property type="entry name" value="Poly_Biosynth_Transport"/>
</dbReference>
<feature type="transmembrane region" description="Helical" evidence="6">
    <location>
        <begin position="160"/>
        <end position="175"/>
    </location>
</feature>
<feature type="transmembrane region" description="Helical" evidence="6">
    <location>
        <begin position="237"/>
        <end position="254"/>
    </location>
</feature>
<feature type="transmembrane region" description="Helical" evidence="6">
    <location>
        <begin position="7"/>
        <end position="27"/>
    </location>
</feature>
<dbReference type="RefSeq" id="WP_009524352.1">
    <property type="nucleotide sequence ID" value="NZ_JBQMYE010000026.1"/>
</dbReference>
<name>G9WXM6_9FIRM</name>
<dbReference type="Pfam" id="PF01943">
    <property type="entry name" value="Polysacc_synt"/>
    <property type="match status" value="1"/>
</dbReference>
<evidence type="ECO:0000256" key="1">
    <source>
        <dbReference type="ARBA" id="ARBA00004651"/>
    </source>
</evidence>
<feature type="transmembrane region" description="Helical" evidence="6">
    <location>
        <begin position="119"/>
        <end position="139"/>
    </location>
</feature>
<dbReference type="CDD" id="cd13124">
    <property type="entry name" value="MATE_SpoVB_like"/>
    <property type="match status" value="1"/>
</dbReference>
<comment type="subcellular location">
    <subcellularLocation>
        <location evidence="1">Cell membrane</location>
        <topology evidence="1">Multi-pass membrane protein</topology>
    </subcellularLocation>
</comment>
<evidence type="ECO:0000313" key="7">
    <source>
        <dbReference type="EMBL" id="EHL16873.1"/>
    </source>
</evidence>
<evidence type="ECO:0000256" key="5">
    <source>
        <dbReference type="ARBA" id="ARBA00023136"/>
    </source>
</evidence>
<feature type="transmembrane region" description="Helical" evidence="6">
    <location>
        <begin position="484"/>
        <end position="503"/>
    </location>
</feature>
<dbReference type="AlphaFoldDB" id="G9WXM6"/>
<dbReference type="InterPro" id="IPR024923">
    <property type="entry name" value="PG_synth_SpoVB"/>
</dbReference>
<dbReference type="PIRSF" id="PIRSF038958">
    <property type="entry name" value="PG_synth_SpoVB"/>
    <property type="match status" value="1"/>
</dbReference>
<dbReference type="BioCyc" id="EBAC796937-HMP:GMGH-115-MONOMER"/>
<dbReference type="InterPro" id="IPR002797">
    <property type="entry name" value="Polysacc_synth"/>
</dbReference>
<dbReference type="HOGENOM" id="CLU_022017_2_1_9"/>
<keyword evidence="5 6" id="KW-0472">Membrane</keyword>
<feature type="transmembrane region" description="Helical" evidence="6">
    <location>
        <begin position="452"/>
        <end position="478"/>
    </location>
</feature>
<organism evidence="7 8">
    <name type="scientific">Peptoanaerobacter stomatis</name>
    <dbReference type="NCBI Taxonomy" id="796937"/>
    <lineage>
        <taxon>Bacteria</taxon>
        <taxon>Bacillati</taxon>
        <taxon>Bacillota</taxon>
        <taxon>Clostridia</taxon>
        <taxon>Peptostreptococcales</taxon>
        <taxon>Filifactoraceae</taxon>
        <taxon>Peptoanaerobacter</taxon>
    </lineage>
</organism>
<keyword evidence="2" id="KW-1003">Cell membrane</keyword>
<accession>G9WXM6</accession>
<evidence type="ECO:0000313" key="8">
    <source>
        <dbReference type="Proteomes" id="UP000006437"/>
    </source>
</evidence>
<dbReference type="PANTHER" id="PTHR30250">
    <property type="entry name" value="PST FAMILY PREDICTED COLANIC ACID TRANSPORTER"/>
    <property type="match status" value="1"/>
</dbReference>
<keyword evidence="3 6" id="KW-0812">Transmembrane</keyword>
<proteinExistence type="predicted"/>
<feature type="transmembrane region" description="Helical" evidence="6">
    <location>
        <begin position="360"/>
        <end position="383"/>
    </location>
</feature>
<evidence type="ECO:0000256" key="2">
    <source>
        <dbReference type="ARBA" id="ARBA00022475"/>
    </source>
</evidence>
<gene>
    <name evidence="7" type="ORF">HMPREF9629_00115</name>
</gene>
<protein>
    <submittedName>
        <fullName evidence="7">Uncharacterized protein</fullName>
    </submittedName>
</protein>
<feature type="transmembrane region" description="Helical" evidence="6">
    <location>
        <begin position="87"/>
        <end position="107"/>
    </location>
</feature>